<dbReference type="InterPro" id="IPR014188">
    <property type="entry name" value="Acrylyl-CoA_reductase_AcuI"/>
</dbReference>
<dbReference type="CDD" id="cd08288">
    <property type="entry name" value="MDR_yhdh"/>
    <property type="match status" value="1"/>
</dbReference>
<dbReference type="SMART" id="SM00829">
    <property type="entry name" value="PKS_ER"/>
    <property type="match status" value="1"/>
</dbReference>
<organism evidence="2 3">
    <name type="scientific">Longibacter salinarum</name>
    <dbReference type="NCBI Taxonomy" id="1850348"/>
    <lineage>
        <taxon>Bacteria</taxon>
        <taxon>Pseudomonadati</taxon>
        <taxon>Rhodothermota</taxon>
        <taxon>Rhodothermia</taxon>
        <taxon>Rhodothermales</taxon>
        <taxon>Salisaetaceae</taxon>
        <taxon>Longibacter</taxon>
    </lineage>
</organism>
<gene>
    <name evidence="2" type="ORF">CRI94_07780</name>
</gene>
<dbReference type="NCBIfam" id="TIGR02823">
    <property type="entry name" value="oxido_YhdH"/>
    <property type="match status" value="1"/>
</dbReference>
<dbReference type="RefSeq" id="WP_098075108.1">
    <property type="nucleotide sequence ID" value="NZ_PDEQ01000003.1"/>
</dbReference>
<accession>A0A2A8CZ78</accession>
<dbReference type="Gene3D" id="3.90.180.10">
    <property type="entry name" value="Medium-chain alcohol dehydrogenases, catalytic domain"/>
    <property type="match status" value="1"/>
</dbReference>
<dbReference type="OrthoDB" id="9805663at2"/>
<dbReference type="InterPro" id="IPR011032">
    <property type="entry name" value="GroES-like_sf"/>
</dbReference>
<reference evidence="2 3" key="1">
    <citation type="submission" date="2017-10" db="EMBL/GenBank/DDBJ databases">
        <title>Draft genome of Longibacter Salinarum.</title>
        <authorList>
            <person name="Goh K.M."/>
            <person name="Shamsir M.S."/>
            <person name="Lim S.W."/>
        </authorList>
    </citation>
    <scope>NUCLEOTIDE SEQUENCE [LARGE SCALE GENOMIC DNA]</scope>
    <source>
        <strain evidence="2 3">KCTC 52045</strain>
    </source>
</reference>
<dbReference type="Pfam" id="PF00107">
    <property type="entry name" value="ADH_zinc_N"/>
    <property type="match status" value="1"/>
</dbReference>
<keyword evidence="3" id="KW-1185">Reference proteome</keyword>
<dbReference type="Pfam" id="PF08240">
    <property type="entry name" value="ADH_N"/>
    <property type="match status" value="1"/>
</dbReference>
<sequence length="335" mass="35080">MTDSFEAFILDQEEDGDGLHGSVQTLDPDSVPDADTTLRVLYSSINYKDALAVRDAAPIIRGDVPIAPGIDLVGRVERSTSDRFRTGDLVIGTGWGLGENVWGGYTQLAKVDSSKLVPLPEALPAKHAMAIGTAGFTAMLSVMALEEHDATPGDGEILVTGASGGAGSMATAILAALDFDVVASTGSEDAHGYLKGLGASRIIHRDELSGGPKRPMESGRWAGAIDAVGGDTLATIIAQLKRHASVASFGNAGGHELNTTVFPFILRGVNLLGIDSNTCPNARRIVAWERMAGILSSDTIESMIHSVVQLDRIDEAAQRILDTGVRGRIVVRVGG</sequence>
<feature type="domain" description="Enoyl reductase (ER)" evidence="1">
    <location>
        <begin position="21"/>
        <end position="331"/>
    </location>
</feature>
<evidence type="ECO:0000313" key="3">
    <source>
        <dbReference type="Proteomes" id="UP000220102"/>
    </source>
</evidence>
<dbReference type="PANTHER" id="PTHR43677">
    <property type="entry name" value="SHORT-CHAIN DEHYDROGENASE/REDUCTASE"/>
    <property type="match status" value="1"/>
</dbReference>
<evidence type="ECO:0000313" key="2">
    <source>
        <dbReference type="EMBL" id="PEN13946.1"/>
    </source>
</evidence>
<protein>
    <submittedName>
        <fullName evidence="2">Oxidoreductase</fullName>
    </submittedName>
</protein>
<comment type="caution">
    <text evidence="2">The sequence shown here is derived from an EMBL/GenBank/DDBJ whole genome shotgun (WGS) entry which is preliminary data.</text>
</comment>
<dbReference type="GO" id="GO:0043957">
    <property type="term" value="F:acryloyl-CoA reductase (NADPH) activity"/>
    <property type="evidence" value="ECO:0007669"/>
    <property type="project" value="TreeGrafter"/>
</dbReference>
<dbReference type="SUPFAM" id="SSF50129">
    <property type="entry name" value="GroES-like"/>
    <property type="match status" value="1"/>
</dbReference>
<dbReference type="InterPro" id="IPR020843">
    <property type="entry name" value="ER"/>
</dbReference>
<dbReference type="InterPro" id="IPR036291">
    <property type="entry name" value="NAD(P)-bd_dom_sf"/>
</dbReference>
<dbReference type="AlphaFoldDB" id="A0A2A8CZ78"/>
<dbReference type="Gene3D" id="3.40.50.720">
    <property type="entry name" value="NAD(P)-binding Rossmann-like Domain"/>
    <property type="match status" value="1"/>
</dbReference>
<proteinExistence type="predicted"/>
<dbReference type="EMBL" id="PDEQ01000003">
    <property type="protein sequence ID" value="PEN13946.1"/>
    <property type="molecule type" value="Genomic_DNA"/>
</dbReference>
<dbReference type="InterPro" id="IPR051397">
    <property type="entry name" value="Zn-ADH-like_protein"/>
</dbReference>
<dbReference type="PANTHER" id="PTHR43677:SF1">
    <property type="entry name" value="ACRYLYL-COA REDUCTASE ACUI-RELATED"/>
    <property type="match status" value="1"/>
</dbReference>
<dbReference type="Proteomes" id="UP000220102">
    <property type="component" value="Unassembled WGS sequence"/>
</dbReference>
<dbReference type="InterPro" id="IPR013154">
    <property type="entry name" value="ADH-like_N"/>
</dbReference>
<dbReference type="InterPro" id="IPR013149">
    <property type="entry name" value="ADH-like_C"/>
</dbReference>
<evidence type="ECO:0000259" key="1">
    <source>
        <dbReference type="SMART" id="SM00829"/>
    </source>
</evidence>
<name>A0A2A8CZ78_9BACT</name>
<dbReference type="SUPFAM" id="SSF51735">
    <property type="entry name" value="NAD(P)-binding Rossmann-fold domains"/>
    <property type="match status" value="1"/>
</dbReference>